<protein>
    <submittedName>
        <fullName evidence="1">Uncharacterized protein</fullName>
    </submittedName>
</protein>
<accession>A0A0K2TFM5</accession>
<proteinExistence type="predicted"/>
<evidence type="ECO:0000313" key="1">
    <source>
        <dbReference type="EMBL" id="CDW24828.1"/>
    </source>
</evidence>
<name>A0A0K2TFM5_LEPSM</name>
<dbReference type="AlphaFoldDB" id="A0A0K2TFM5"/>
<sequence length="54" mass="6675">MSESERERVLIFYILKKLMHKRTEIYIKLYIRRKKRGNDQATPMRKRNHQAEGI</sequence>
<dbReference type="EMBL" id="HACA01007467">
    <property type="protein sequence ID" value="CDW24828.1"/>
    <property type="molecule type" value="Transcribed_RNA"/>
</dbReference>
<organism evidence="1">
    <name type="scientific">Lepeophtheirus salmonis</name>
    <name type="common">Salmon louse</name>
    <name type="synonym">Caligus salmonis</name>
    <dbReference type="NCBI Taxonomy" id="72036"/>
    <lineage>
        <taxon>Eukaryota</taxon>
        <taxon>Metazoa</taxon>
        <taxon>Ecdysozoa</taxon>
        <taxon>Arthropoda</taxon>
        <taxon>Crustacea</taxon>
        <taxon>Multicrustacea</taxon>
        <taxon>Hexanauplia</taxon>
        <taxon>Copepoda</taxon>
        <taxon>Siphonostomatoida</taxon>
        <taxon>Caligidae</taxon>
        <taxon>Lepeophtheirus</taxon>
    </lineage>
</organism>
<reference evidence="1" key="1">
    <citation type="submission" date="2014-05" db="EMBL/GenBank/DDBJ databases">
        <authorList>
            <person name="Chronopoulou M."/>
        </authorList>
    </citation>
    <scope>NUCLEOTIDE SEQUENCE</scope>
    <source>
        <tissue evidence="1">Whole organism</tissue>
    </source>
</reference>